<dbReference type="EMBL" id="CP002691">
    <property type="protein sequence ID" value="AEE51729.1"/>
    <property type="molecule type" value="Genomic_DNA"/>
</dbReference>
<reference key="2">
    <citation type="submission" date="2011-04" db="EMBL/GenBank/DDBJ databases">
        <title>Complete sequence of chromosome of Haliscomenobacter hydrossis DSM 1100.</title>
        <authorList>
            <consortium name="US DOE Joint Genome Institute (JGI-PGF)"/>
            <person name="Lucas S."/>
            <person name="Han J."/>
            <person name="Lapidus A."/>
            <person name="Bruce D."/>
            <person name="Goodwin L."/>
            <person name="Pitluck S."/>
            <person name="Peters L."/>
            <person name="Kyrpides N."/>
            <person name="Mavromatis K."/>
            <person name="Ivanova N."/>
            <person name="Ovchinnikova G."/>
            <person name="Pagani I."/>
            <person name="Daligault H."/>
            <person name="Detter J.C."/>
            <person name="Han C."/>
            <person name="Land M."/>
            <person name="Hauser L."/>
            <person name="Markowitz V."/>
            <person name="Cheng J.-F."/>
            <person name="Hugenholtz P."/>
            <person name="Woyke T."/>
            <person name="Wu D."/>
            <person name="Verbarg S."/>
            <person name="Frueling A."/>
            <person name="Brambilla E."/>
            <person name="Klenk H.-P."/>
            <person name="Eisen J.A."/>
        </authorList>
    </citation>
    <scope>NUCLEOTIDE SEQUENCE</scope>
    <source>
        <strain>DSM 1100</strain>
    </source>
</reference>
<dbReference type="Proteomes" id="UP000008461">
    <property type="component" value="Chromosome"/>
</dbReference>
<protein>
    <submittedName>
        <fullName evidence="1">Uncharacterized protein</fullName>
    </submittedName>
</protein>
<dbReference type="RefSeq" id="WP_013766268.1">
    <property type="nucleotide sequence ID" value="NC_015510.1"/>
</dbReference>
<evidence type="ECO:0000313" key="2">
    <source>
        <dbReference type="Proteomes" id="UP000008461"/>
    </source>
</evidence>
<dbReference type="HOGENOM" id="CLU_591559_0_0_10"/>
<proteinExistence type="predicted"/>
<dbReference type="AlphaFoldDB" id="F4L395"/>
<dbReference type="OrthoDB" id="1489060at2"/>
<organism evidence="1 2">
    <name type="scientific">Haliscomenobacter hydrossis (strain ATCC 27775 / DSM 1100 / LMG 10767 / O)</name>
    <dbReference type="NCBI Taxonomy" id="760192"/>
    <lineage>
        <taxon>Bacteria</taxon>
        <taxon>Pseudomonadati</taxon>
        <taxon>Bacteroidota</taxon>
        <taxon>Saprospiria</taxon>
        <taxon>Saprospirales</taxon>
        <taxon>Haliscomenobacteraceae</taxon>
        <taxon>Haliscomenobacter</taxon>
    </lineage>
</organism>
<reference evidence="1 2" key="1">
    <citation type="journal article" date="2011" name="Stand. Genomic Sci.">
        <title>Complete genome sequence of Haliscomenobacter hydrossis type strain (O).</title>
        <authorList>
            <consortium name="US DOE Joint Genome Institute (JGI-PGF)"/>
            <person name="Daligault H."/>
            <person name="Lapidus A."/>
            <person name="Zeytun A."/>
            <person name="Nolan M."/>
            <person name="Lucas S."/>
            <person name="Del Rio T.G."/>
            <person name="Tice H."/>
            <person name="Cheng J.F."/>
            <person name="Tapia R."/>
            <person name="Han C."/>
            <person name="Goodwin L."/>
            <person name="Pitluck S."/>
            <person name="Liolios K."/>
            <person name="Pagani I."/>
            <person name="Ivanova N."/>
            <person name="Huntemann M."/>
            <person name="Mavromatis K."/>
            <person name="Mikhailova N."/>
            <person name="Pati A."/>
            <person name="Chen A."/>
            <person name="Palaniappan K."/>
            <person name="Land M."/>
            <person name="Hauser L."/>
            <person name="Brambilla E.M."/>
            <person name="Rohde M."/>
            <person name="Verbarg S."/>
            <person name="Goker M."/>
            <person name="Bristow J."/>
            <person name="Eisen J.A."/>
            <person name="Markowitz V."/>
            <person name="Hugenholtz P."/>
            <person name="Kyrpides N.C."/>
            <person name="Klenk H.P."/>
            <person name="Woyke T."/>
        </authorList>
    </citation>
    <scope>NUCLEOTIDE SEQUENCE [LARGE SCALE GENOMIC DNA]</scope>
    <source>
        <strain evidence="2">ATCC 27775 / DSM 1100 / LMG 10767 / O</strain>
    </source>
</reference>
<accession>F4L395</accession>
<gene>
    <name evidence="1" type="ordered locus">Halhy_3878</name>
</gene>
<dbReference type="KEGG" id="hhy:Halhy_3878"/>
<sequence>MYELDQQYLEELETIASEIQESDELARYLDSEEEEDFTRLKELYEPRIAHLYEAVAKDNPLQIIPFELVVLDSMFEGLFLPKILGYSVLRGEVNEQVKYVRPQEHFKDILLAICQSTNFEILKKRIGQTIQIGFALSSDIWITNLINSITNKRIRYYLQGQKLDRYRRDSDRLIGLNRYHNQFRNDFFQTADFPGSAADLPVFFNPLKQFLIHRASIKVNNSSLLEPLDNFITNDEMQGTTEHMQVMAIYAMFYDLTDASRKQLSTIFNKIREKSTGFSERFLHFLMELHHHPVLRIMPEADKKMSLIVDKTYNDKLSEYYQLLDIIHDQGYTSEEAHEAVKVFYNKNEGMSTINECVRQTVFQYFNRFISNLEERHYPELFDISKQFAIYMRIFVNEQFNQGLKELSMNFVTNALTRFVDKRGKDYQDIKKFVSSAFVDFGFLKEKEIVEMFKTRRKKKTE</sequence>
<evidence type="ECO:0000313" key="1">
    <source>
        <dbReference type="EMBL" id="AEE51729.1"/>
    </source>
</evidence>
<name>F4L395_HALH1</name>
<dbReference type="STRING" id="760192.Halhy_3878"/>
<keyword evidence="2" id="KW-1185">Reference proteome</keyword>